<sequence length="175" mass="18951">MDTLERSMRSARGNVPQELKDIGADWWVGAKPGQVFARAICERLEVTEARVLEDGGVPGRREGRLVFEIDVTRDMCDAHDTVQSGCMATLIDFCSSLPRNLVKNSMAPKGVHVSLALNTTYHAPAVLGHRLSIIASTVALGARVMTSRAEIYDMTSGIIVASGVHVKVPPSKPRL</sequence>
<dbReference type="Proteomes" id="UP000703269">
    <property type="component" value="Unassembled WGS sequence"/>
</dbReference>
<keyword evidence="2" id="KW-0378">Hydrolase</keyword>
<evidence type="ECO:0000256" key="1">
    <source>
        <dbReference type="ARBA" id="ARBA00008324"/>
    </source>
</evidence>
<comment type="similarity">
    <text evidence="1">Belongs to the thioesterase PaaI family.</text>
</comment>
<dbReference type="InterPro" id="IPR006683">
    <property type="entry name" value="Thioestr_dom"/>
</dbReference>
<dbReference type="SUPFAM" id="SSF54637">
    <property type="entry name" value="Thioesterase/thiol ester dehydrase-isomerase"/>
    <property type="match status" value="1"/>
</dbReference>
<dbReference type="Pfam" id="PF03061">
    <property type="entry name" value="4HBT"/>
    <property type="match status" value="1"/>
</dbReference>
<dbReference type="CDD" id="cd03443">
    <property type="entry name" value="PaaI_thioesterase"/>
    <property type="match status" value="1"/>
</dbReference>
<dbReference type="InterPro" id="IPR039298">
    <property type="entry name" value="ACOT13"/>
</dbReference>
<evidence type="ECO:0000259" key="3">
    <source>
        <dbReference type="Pfam" id="PF03061"/>
    </source>
</evidence>
<accession>A0A9P3LJ83</accession>
<dbReference type="GO" id="GO:0047617">
    <property type="term" value="F:fatty acyl-CoA hydrolase activity"/>
    <property type="evidence" value="ECO:0007669"/>
    <property type="project" value="InterPro"/>
</dbReference>
<dbReference type="PANTHER" id="PTHR21660:SF1">
    <property type="entry name" value="ACYL-COENZYME A THIOESTERASE 13"/>
    <property type="match status" value="1"/>
</dbReference>
<dbReference type="PANTHER" id="PTHR21660">
    <property type="entry name" value="THIOESTERASE SUPERFAMILY MEMBER-RELATED"/>
    <property type="match status" value="1"/>
</dbReference>
<name>A0A9P3LJ83_9APHY</name>
<gene>
    <name evidence="4" type="ORF">PsYK624_133310</name>
</gene>
<comment type="caution">
    <text evidence="4">The sequence shown here is derived from an EMBL/GenBank/DDBJ whole genome shotgun (WGS) entry which is preliminary data.</text>
</comment>
<dbReference type="AlphaFoldDB" id="A0A9P3LJ83"/>
<protein>
    <submittedName>
        <fullName evidence="4">PaaI family thioesterase</fullName>
    </submittedName>
</protein>
<reference evidence="4 5" key="1">
    <citation type="submission" date="2021-08" db="EMBL/GenBank/DDBJ databases">
        <title>Draft Genome Sequence of Phanerochaete sordida strain YK-624.</title>
        <authorList>
            <person name="Mori T."/>
            <person name="Dohra H."/>
            <person name="Suzuki T."/>
            <person name="Kawagishi H."/>
            <person name="Hirai H."/>
        </authorList>
    </citation>
    <scope>NUCLEOTIDE SEQUENCE [LARGE SCALE GENOMIC DNA]</scope>
    <source>
        <strain evidence="4 5">YK-624</strain>
    </source>
</reference>
<feature type="domain" description="Thioesterase" evidence="3">
    <location>
        <begin position="101"/>
        <end position="153"/>
    </location>
</feature>
<dbReference type="InterPro" id="IPR029069">
    <property type="entry name" value="HotDog_dom_sf"/>
</dbReference>
<evidence type="ECO:0000313" key="4">
    <source>
        <dbReference type="EMBL" id="GJE97120.1"/>
    </source>
</evidence>
<organism evidence="4 5">
    <name type="scientific">Phanerochaete sordida</name>
    <dbReference type="NCBI Taxonomy" id="48140"/>
    <lineage>
        <taxon>Eukaryota</taxon>
        <taxon>Fungi</taxon>
        <taxon>Dikarya</taxon>
        <taxon>Basidiomycota</taxon>
        <taxon>Agaricomycotina</taxon>
        <taxon>Agaricomycetes</taxon>
        <taxon>Polyporales</taxon>
        <taxon>Phanerochaetaceae</taxon>
        <taxon>Phanerochaete</taxon>
    </lineage>
</organism>
<dbReference type="OrthoDB" id="2831072at2759"/>
<dbReference type="EMBL" id="BPQB01000068">
    <property type="protein sequence ID" value="GJE97120.1"/>
    <property type="molecule type" value="Genomic_DNA"/>
</dbReference>
<proteinExistence type="inferred from homology"/>
<dbReference type="Gene3D" id="3.10.129.10">
    <property type="entry name" value="Hotdog Thioesterase"/>
    <property type="match status" value="1"/>
</dbReference>
<evidence type="ECO:0000313" key="5">
    <source>
        <dbReference type="Proteomes" id="UP000703269"/>
    </source>
</evidence>
<keyword evidence="5" id="KW-1185">Reference proteome</keyword>
<evidence type="ECO:0000256" key="2">
    <source>
        <dbReference type="ARBA" id="ARBA00022801"/>
    </source>
</evidence>